<accession>A0ABV4U4S7</accession>
<name>A0ABV4U4S7_9BACT</name>
<reference evidence="3 4" key="1">
    <citation type="submission" date="2024-08" db="EMBL/GenBank/DDBJ databases">
        <title>Whole-genome sequencing of halo(alkali)philic microorganisms from hypersaline lakes.</title>
        <authorList>
            <person name="Sorokin D.Y."/>
            <person name="Merkel A.Y."/>
            <person name="Messina E."/>
            <person name="Yakimov M."/>
        </authorList>
    </citation>
    <scope>NUCLEOTIDE SEQUENCE [LARGE SCALE GENOMIC DNA]</scope>
    <source>
        <strain evidence="3 4">AB-hyl4</strain>
    </source>
</reference>
<keyword evidence="4" id="KW-1185">Reference proteome</keyword>
<comment type="caution">
    <text evidence="3">The sequence shown here is derived from an EMBL/GenBank/DDBJ whole genome shotgun (WGS) entry which is preliminary data.</text>
</comment>
<feature type="region of interest" description="Disordered" evidence="1">
    <location>
        <begin position="45"/>
        <end position="103"/>
    </location>
</feature>
<organism evidence="3 4">
    <name type="scientific">Natronomicrosphaera hydrolytica</name>
    <dbReference type="NCBI Taxonomy" id="3242702"/>
    <lineage>
        <taxon>Bacteria</taxon>
        <taxon>Pseudomonadati</taxon>
        <taxon>Planctomycetota</taxon>
        <taxon>Phycisphaerae</taxon>
        <taxon>Phycisphaerales</taxon>
        <taxon>Phycisphaeraceae</taxon>
        <taxon>Natronomicrosphaera</taxon>
    </lineage>
</organism>
<dbReference type="EMBL" id="JBGUBD010000005">
    <property type="protein sequence ID" value="MFA9478606.1"/>
    <property type="molecule type" value="Genomic_DNA"/>
</dbReference>
<dbReference type="RefSeq" id="WP_425345532.1">
    <property type="nucleotide sequence ID" value="NZ_JBGUBD010000005.1"/>
</dbReference>
<evidence type="ECO:0008006" key="5">
    <source>
        <dbReference type="Google" id="ProtNLM"/>
    </source>
</evidence>
<dbReference type="Proteomes" id="UP001575105">
    <property type="component" value="Unassembled WGS sequence"/>
</dbReference>
<proteinExistence type="predicted"/>
<evidence type="ECO:0000256" key="1">
    <source>
        <dbReference type="SAM" id="MobiDB-lite"/>
    </source>
</evidence>
<evidence type="ECO:0000313" key="3">
    <source>
        <dbReference type="EMBL" id="MFA9478606.1"/>
    </source>
</evidence>
<feature type="transmembrane region" description="Helical" evidence="2">
    <location>
        <begin position="6"/>
        <end position="31"/>
    </location>
</feature>
<feature type="compositionally biased region" description="Acidic residues" evidence="1">
    <location>
        <begin position="81"/>
        <end position="103"/>
    </location>
</feature>
<evidence type="ECO:0000313" key="4">
    <source>
        <dbReference type="Proteomes" id="UP001575105"/>
    </source>
</evidence>
<evidence type="ECO:0000256" key="2">
    <source>
        <dbReference type="SAM" id="Phobius"/>
    </source>
</evidence>
<keyword evidence="2" id="KW-0472">Membrane</keyword>
<protein>
    <recommendedName>
        <fullName evidence="5">LapA family protein</fullName>
    </recommendedName>
</protein>
<keyword evidence="2" id="KW-0812">Transmembrane</keyword>
<sequence>MLPEDGVRLIWLGVLVLALGVIGMGVILALLSSWRNQGRREKLLEQGRQLRASQPHNRARREAAEASADAWAESGRRHQDDDDPGDDIDMPAEGDDDDDRPQR</sequence>
<keyword evidence="2" id="KW-1133">Transmembrane helix</keyword>
<gene>
    <name evidence="3" type="ORF">ACERK3_09895</name>
</gene>